<gene>
    <name evidence="2" type="ORF">BBOV_III009340</name>
</gene>
<dbReference type="InterPro" id="IPR043519">
    <property type="entry name" value="NT_sf"/>
</dbReference>
<name>A7APK6_BABBO</name>
<reference evidence="2 3" key="1">
    <citation type="journal article" date="2007" name="PLoS Pathog.">
        <title>Genome sequence of Babesia bovis and comparative analysis of apicomplexan hemoprotozoa.</title>
        <authorList>
            <person name="Brayton K.A."/>
            <person name="Lau A.O.T."/>
            <person name="Herndon D.R."/>
            <person name="Hannick L."/>
            <person name="Kappmeyer L.S."/>
            <person name="Berens S.J."/>
            <person name="Bidwell S.L."/>
            <person name="Brown W.C."/>
            <person name="Crabtree J."/>
            <person name="Fadrosh D."/>
            <person name="Feldblum T."/>
            <person name="Forberger H.A."/>
            <person name="Haas B.J."/>
            <person name="Howell J.M."/>
            <person name="Khouri H."/>
            <person name="Koo H."/>
            <person name="Mann D.J."/>
            <person name="Norimine J."/>
            <person name="Paulsen I.T."/>
            <person name="Radune D."/>
            <person name="Ren Q."/>
            <person name="Smith R.K. Jr."/>
            <person name="Suarez C.E."/>
            <person name="White O."/>
            <person name="Wortman J.R."/>
            <person name="Knowles D.P. Jr."/>
            <person name="McElwain T.F."/>
            <person name="Nene V.M."/>
        </authorList>
    </citation>
    <scope>NUCLEOTIDE SEQUENCE [LARGE SCALE GENOMIC DNA]</scope>
    <source>
        <strain evidence="2">T2Bo</strain>
    </source>
</reference>
<dbReference type="Proteomes" id="UP000002173">
    <property type="component" value="Chromosome 3"/>
</dbReference>
<dbReference type="SUPFAM" id="SSF81301">
    <property type="entry name" value="Nucleotidyltransferase"/>
    <property type="match status" value="1"/>
</dbReference>
<protein>
    <submittedName>
        <fullName evidence="2">Uncharacterized protein</fullName>
    </submittedName>
</protein>
<dbReference type="Pfam" id="PF02410">
    <property type="entry name" value="RsfS"/>
    <property type="match status" value="1"/>
</dbReference>
<dbReference type="eggNOG" id="ENOG502SNSG">
    <property type="taxonomic scope" value="Eukaryota"/>
</dbReference>
<evidence type="ECO:0000256" key="1">
    <source>
        <dbReference type="SAM" id="MobiDB-lite"/>
    </source>
</evidence>
<proteinExistence type="predicted"/>
<feature type="region of interest" description="Disordered" evidence="1">
    <location>
        <begin position="299"/>
        <end position="325"/>
    </location>
</feature>
<comment type="caution">
    <text evidence="2">The sequence shown here is derived from an EMBL/GenBank/DDBJ whole genome shotgun (WGS) entry which is preliminary data.</text>
</comment>
<dbReference type="InParanoid" id="A7APK6"/>
<keyword evidence="3" id="KW-1185">Reference proteome</keyword>
<accession>A7APK6</accession>
<dbReference type="AlphaFoldDB" id="A7APK6"/>
<evidence type="ECO:0000313" key="2">
    <source>
        <dbReference type="EMBL" id="EDO08490.1"/>
    </source>
</evidence>
<sequence length="325" mass="37193">MGAAHIWNLLRYHHFGLRQLHCRLYKLCYRHSATDDIEGRFRHVNNALSRTDGCYDQNVFHHDSLDPKVDTGGPSADHSGPALDSEMIRSIPLERIEDALLQSVPENIRTCSIENESLTPGQLFYLENRDKLLENLRRRYFEESGVEAPSDGEIESILPLLMEEEKYGSYDHASVVSPGKHHLWDYDTGAVSSRKSVTQSERIMHVSVVDMDSCNRRDQGMYCIVGTGATRSHCRRVGRLLYRVIVDLEIPFVSDTSYCCHSRSDEWIVARLGPLCVHLMVKEVREKQSIEDIWEESRVDEGSRVSQSLPEMDTPSDENTLTRLN</sequence>
<evidence type="ECO:0000313" key="3">
    <source>
        <dbReference type="Proteomes" id="UP000002173"/>
    </source>
</evidence>
<dbReference type="Gene3D" id="3.30.460.10">
    <property type="entry name" value="Beta Polymerase, domain 2"/>
    <property type="match status" value="1"/>
</dbReference>
<dbReference type="EMBL" id="AAXT01000001">
    <property type="protein sequence ID" value="EDO08490.1"/>
    <property type="molecule type" value="Genomic_DNA"/>
</dbReference>
<dbReference type="VEuPathDB" id="PiroplasmaDB:BBOV_III009340"/>
<organism evidence="2 3">
    <name type="scientific">Babesia bovis</name>
    <dbReference type="NCBI Taxonomy" id="5865"/>
    <lineage>
        <taxon>Eukaryota</taxon>
        <taxon>Sar</taxon>
        <taxon>Alveolata</taxon>
        <taxon>Apicomplexa</taxon>
        <taxon>Aconoidasida</taxon>
        <taxon>Piroplasmida</taxon>
        <taxon>Babesiidae</taxon>
        <taxon>Babesia</taxon>
    </lineage>
</organism>